<feature type="chain" id="PRO_5010512956" evidence="1">
    <location>
        <begin position="41"/>
        <end position="150"/>
    </location>
</feature>
<name>W2H2E3_PHYNI</name>
<accession>W2H2E3</accession>
<evidence type="ECO:0000313" key="5">
    <source>
        <dbReference type="Proteomes" id="UP000053864"/>
    </source>
</evidence>
<proteinExistence type="predicted"/>
<reference evidence="2" key="1">
    <citation type="submission" date="2013-11" db="EMBL/GenBank/DDBJ databases">
        <title>The Genome Sequence of Phytophthora parasitica CJ02B3.</title>
        <authorList>
            <consortium name="The Broad Institute Genomics Platform"/>
            <person name="Russ C."/>
            <person name="Tyler B."/>
            <person name="Panabieres F."/>
            <person name="Shan W."/>
            <person name="Tripathy S."/>
            <person name="Grunwald N."/>
            <person name="Machado M."/>
            <person name="Johnson C.S."/>
            <person name="Arredondo F."/>
            <person name="Hong C."/>
            <person name="Coffey M."/>
            <person name="Young S.K."/>
            <person name="Zeng Q."/>
            <person name="Gargeya S."/>
            <person name="Fitzgerald M."/>
            <person name="Abouelleil A."/>
            <person name="Alvarado L."/>
            <person name="Chapman S.B."/>
            <person name="Gainer-Dewar J."/>
            <person name="Goldberg J."/>
            <person name="Griggs A."/>
            <person name="Gujja S."/>
            <person name="Hansen M."/>
            <person name="Howarth C."/>
            <person name="Imamovic A."/>
            <person name="Ireland A."/>
            <person name="Larimer J."/>
            <person name="McCowan C."/>
            <person name="Murphy C."/>
            <person name="Pearson M."/>
            <person name="Poon T.W."/>
            <person name="Priest M."/>
            <person name="Roberts A."/>
            <person name="Saif S."/>
            <person name="Shea T."/>
            <person name="Sykes S."/>
            <person name="Wortman J."/>
            <person name="Nusbaum C."/>
            <person name="Birren B."/>
        </authorList>
    </citation>
    <scope>NUCLEOTIDE SEQUENCE [LARGE SCALE GENOMIC DNA]</scope>
    <source>
        <strain evidence="2">CJ02B3</strain>
    </source>
</reference>
<dbReference type="EMBL" id="KI672239">
    <property type="protein sequence ID" value="ETL42799.1"/>
    <property type="molecule type" value="Genomic_DNA"/>
</dbReference>
<dbReference type="AlphaFoldDB" id="W2H2E3"/>
<evidence type="ECO:0000256" key="1">
    <source>
        <dbReference type="SAM" id="SignalP"/>
    </source>
</evidence>
<dbReference type="Proteomes" id="UP000053864">
    <property type="component" value="Unassembled WGS sequence"/>
</dbReference>
<gene>
    <name evidence="4" type="ORF">L914_06454</name>
    <name evidence="2" type="ORF">L915_06540</name>
    <name evidence="3" type="ORF">L916_06481</name>
</gene>
<dbReference type="Proteomes" id="UP000053236">
    <property type="component" value="Unassembled WGS sequence"/>
</dbReference>
<sequence>MAGETKSLSGMQRRAAGNRAHNRMVIQKLVVFSILMLIQARSTIRGCMGWVYGCALSKYRDWTLHFVGMEGGRRKGDDPTSGAVRQGEGAIVVASYRAFFCLAKNTASLEMQNHTKASCDVMIIAIDYNNVSVVFAWHQSIYCVFSLLKH</sequence>
<evidence type="ECO:0000313" key="3">
    <source>
        <dbReference type="EMBL" id="ETL42799.1"/>
    </source>
</evidence>
<keyword evidence="1" id="KW-0732">Signal</keyword>
<organism evidence="2">
    <name type="scientific">Phytophthora nicotianae</name>
    <name type="common">Potato buckeye rot agent</name>
    <name type="synonym">Phytophthora parasitica</name>
    <dbReference type="NCBI Taxonomy" id="4792"/>
    <lineage>
        <taxon>Eukaryota</taxon>
        <taxon>Sar</taxon>
        <taxon>Stramenopiles</taxon>
        <taxon>Oomycota</taxon>
        <taxon>Peronosporomycetes</taxon>
        <taxon>Peronosporales</taxon>
        <taxon>Peronosporaceae</taxon>
        <taxon>Phytophthora</taxon>
    </lineage>
</organism>
<dbReference type="EMBL" id="KI685674">
    <property type="protein sequence ID" value="ETK89393.1"/>
    <property type="molecule type" value="Genomic_DNA"/>
</dbReference>
<protein>
    <submittedName>
        <fullName evidence="2">Uncharacterized protein</fullName>
    </submittedName>
</protein>
<reference evidence="3 5" key="2">
    <citation type="submission" date="2013-11" db="EMBL/GenBank/DDBJ databases">
        <title>The Genome Sequence of Phytophthora parasitica CJ05E6.</title>
        <authorList>
            <consortium name="The Broad Institute Genomics Platform"/>
            <person name="Russ C."/>
            <person name="Tyler B."/>
            <person name="Panabieres F."/>
            <person name="Shan W."/>
            <person name="Tripathy S."/>
            <person name="Grunwald N."/>
            <person name="Machado M."/>
            <person name="Johnson C.S."/>
            <person name="Arredondo F."/>
            <person name="Hong C."/>
            <person name="Coffey M."/>
            <person name="Young S.K."/>
            <person name="Zeng Q."/>
            <person name="Gargeya S."/>
            <person name="Fitzgerald M."/>
            <person name="Abouelleil A."/>
            <person name="Alvarado L."/>
            <person name="Chapman S.B."/>
            <person name="Gainer-Dewar J."/>
            <person name="Goldberg J."/>
            <person name="Griggs A."/>
            <person name="Gujja S."/>
            <person name="Hansen M."/>
            <person name="Howarth C."/>
            <person name="Imamovic A."/>
            <person name="Ireland A."/>
            <person name="Larimer J."/>
            <person name="McCowan C."/>
            <person name="Murphy C."/>
            <person name="Pearson M."/>
            <person name="Poon T.W."/>
            <person name="Priest M."/>
            <person name="Roberts A."/>
            <person name="Saif S."/>
            <person name="Shea T."/>
            <person name="Sykes S."/>
            <person name="Wortman J."/>
            <person name="Nusbaum C."/>
            <person name="Birren B."/>
        </authorList>
    </citation>
    <scope>NUCLEOTIDE SEQUENCE [LARGE SCALE GENOMIC DNA]</scope>
    <source>
        <strain evidence="3 5">CJ05E6</strain>
    </source>
</reference>
<evidence type="ECO:0000313" key="4">
    <source>
        <dbReference type="EMBL" id="ETM49159.1"/>
    </source>
</evidence>
<reference evidence="4" key="3">
    <citation type="submission" date="2013-11" db="EMBL/GenBank/DDBJ databases">
        <title>The Genome Sequence of Phytophthora parasitica IAC_01/95.</title>
        <authorList>
            <consortium name="The Broad Institute Genomics Platform"/>
            <person name="Russ C."/>
            <person name="Tyler B."/>
            <person name="Panabieres F."/>
            <person name="Shan W."/>
            <person name="Tripathy S."/>
            <person name="Grunwald N."/>
            <person name="Machado M."/>
            <person name="Johnson C.S."/>
            <person name="Arredondo F."/>
            <person name="Hong C."/>
            <person name="Coffey M."/>
            <person name="Young S.K."/>
            <person name="Zeng Q."/>
            <person name="Gargeya S."/>
            <person name="Fitzgerald M."/>
            <person name="Abouelleil A."/>
            <person name="Alvarado L."/>
            <person name="Chapman S.B."/>
            <person name="Gainer-Dewar J."/>
            <person name="Goldberg J."/>
            <person name="Griggs A."/>
            <person name="Gujja S."/>
            <person name="Hansen M."/>
            <person name="Howarth C."/>
            <person name="Imamovic A."/>
            <person name="Ireland A."/>
            <person name="Larimer J."/>
            <person name="McCowan C."/>
            <person name="Murphy C."/>
            <person name="Pearson M."/>
            <person name="Poon T.W."/>
            <person name="Priest M."/>
            <person name="Roberts A."/>
            <person name="Saif S."/>
            <person name="Shea T."/>
            <person name="Sykes S."/>
            <person name="Wortman J."/>
            <person name="Nusbaum C."/>
            <person name="Birren B."/>
        </authorList>
    </citation>
    <scope>NUCLEOTIDE SEQUENCE [LARGE SCALE GENOMIC DNA]</scope>
    <source>
        <strain evidence="4">IAC_01/95</strain>
    </source>
</reference>
<evidence type="ECO:0000313" key="2">
    <source>
        <dbReference type="EMBL" id="ETK89393.1"/>
    </source>
</evidence>
<dbReference type="EMBL" id="KI692201">
    <property type="protein sequence ID" value="ETM49159.1"/>
    <property type="molecule type" value="Genomic_DNA"/>
</dbReference>
<feature type="signal peptide" evidence="1">
    <location>
        <begin position="1"/>
        <end position="40"/>
    </location>
</feature>
<dbReference type="Proteomes" id="UP000054532">
    <property type="component" value="Unassembled WGS sequence"/>
</dbReference>